<feature type="transmembrane region" description="Helical" evidence="1">
    <location>
        <begin position="708"/>
        <end position="726"/>
    </location>
</feature>
<feature type="transmembrane region" description="Helical" evidence="1">
    <location>
        <begin position="628"/>
        <end position="654"/>
    </location>
</feature>
<protein>
    <submittedName>
        <fullName evidence="2">Uncharacterized protein</fullName>
    </submittedName>
</protein>
<comment type="caution">
    <text evidence="2">The sequence shown here is derived from an EMBL/GenBank/DDBJ whole genome shotgun (WGS) entry which is preliminary data.</text>
</comment>
<reference evidence="2 3" key="1">
    <citation type="submission" date="2019-03" db="EMBL/GenBank/DDBJ databases">
        <title>Genomic Encyclopedia of Type Strains, Phase IV (KMG-IV): sequencing the most valuable type-strain genomes for metagenomic binning, comparative biology and taxonomic classification.</title>
        <authorList>
            <person name="Goeker M."/>
        </authorList>
    </citation>
    <scope>NUCLEOTIDE SEQUENCE [LARGE SCALE GENOMIC DNA]</scope>
    <source>
        <strain evidence="2 3">DSM 15969</strain>
    </source>
</reference>
<keyword evidence="1" id="KW-0472">Membrane</keyword>
<keyword evidence="1" id="KW-0812">Transmembrane</keyword>
<evidence type="ECO:0000313" key="2">
    <source>
        <dbReference type="EMBL" id="TCL32946.1"/>
    </source>
</evidence>
<keyword evidence="3" id="KW-1185">Reference proteome</keyword>
<dbReference type="EMBL" id="SLUI01000019">
    <property type="protein sequence ID" value="TCL32946.1"/>
    <property type="molecule type" value="Genomic_DNA"/>
</dbReference>
<gene>
    <name evidence="2" type="ORF">EV210_11921</name>
</gene>
<organism evidence="2 3">
    <name type="scientific">Anaerospora hongkongensis</name>
    <dbReference type="NCBI Taxonomy" id="244830"/>
    <lineage>
        <taxon>Bacteria</taxon>
        <taxon>Bacillati</taxon>
        <taxon>Bacillota</taxon>
        <taxon>Negativicutes</taxon>
        <taxon>Selenomonadales</taxon>
        <taxon>Sporomusaceae</taxon>
        <taxon>Anaerospora</taxon>
    </lineage>
</organism>
<dbReference type="Proteomes" id="UP000295063">
    <property type="component" value="Unassembled WGS sequence"/>
</dbReference>
<proteinExistence type="predicted"/>
<accession>A0A4R1PR00</accession>
<name>A0A4R1PR00_9FIRM</name>
<dbReference type="AlphaFoldDB" id="A0A4R1PR00"/>
<keyword evidence="1" id="KW-1133">Transmembrane helix</keyword>
<evidence type="ECO:0000256" key="1">
    <source>
        <dbReference type="SAM" id="Phobius"/>
    </source>
</evidence>
<evidence type="ECO:0000313" key="3">
    <source>
        <dbReference type="Proteomes" id="UP000295063"/>
    </source>
</evidence>
<feature type="transmembrane region" description="Helical" evidence="1">
    <location>
        <begin position="686"/>
        <end position="702"/>
    </location>
</feature>
<sequence>MAFMKNLVKNSFTRDLAVLLLISIFVGSVLASTLSLAANSYFSGALSSLVGEYGEYDLIIQVREEMKDDATTQINKIISEVFPGAKFKEGPTVTGKTNLFIALPEEFKTKKIYEELGKTFGSIPGGGSVGVMTEPRLTIRGVPEGAKDTVIERIEQMEGVRFVFRDGASIGVVLLTLDKAPAVNTEIKAVLNQYQVIEITFPVGSEPANPIRLGETIATDMKNELKLEYASNVSVDSKNDDMAYMVSTMLELKRFLLAYASQITITPAPGVRLAQGDVVIFQGTADAAPATGSAVQKNNVVVQVTGIRADGTAEGTVTQGDASQMANLQGYKLDKEVVTALAGTAAYTNPRQQLSGALTETTKLVTQIPAFAQDAQNMSSITLSALNNYSSTVTAMEQTLGSLSVAGATIQAATGALANLDTRGIQTQLDTSSRAMGSMINSLQVVRLISPDVNNSIAGLSATQQNLDNLKSGLGALDNVAAQGRQARSAIDNIVTNGQSTLNNLKAFDAAGARTNLTNISGRLTEVQKLDVPLITAQLQYLAASVPNLKDEDISHSVALLDRFIAGQVIPGARIQILTTNNISTEAVTPIVQRDAGHNNASLYSTSLGVIEPNTRAEVMQILSQVKAILAGMTAIIATVLFLVLDHTAIMTVIRSKRLAVKLPAKGWRKLWARFTLTFTAPERRYGMFMGAVMLTAMFVLSGGGIPYLPWIGVPVIGALLGLIVANNTEKISPVSTEEVVAGEALGLSFDEIMREIVIPGGRPGLMQKLNNRKLKFR</sequence>